<feature type="transmembrane region" description="Helical" evidence="9">
    <location>
        <begin position="1299"/>
        <end position="1321"/>
    </location>
</feature>
<feature type="region of interest" description="Disordered" evidence="8">
    <location>
        <begin position="854"/>
        <end position="944"/>
    </location>
</feature>
<feature type="transmembrane region" description="Helical" evidence="9">
    <location>
        <begin position="1395"/>
        <end position="1415"/>
    </location>
</feature>
<sequence length="2434" mass="269941">MFDFVQLLYKLSSLCHSDAILLLGFSGPKLSIYLTQVLPDQAHRHLTRQVSRSRCCCGLSLNEHAPDVKLEALARLGASGFRALVTGGPNAAGRRIPSTTERWQVKTHTREMSTNAYGTVEFQGGPHPTRARYVRLHYDTSPEVVLQLLLHEWCIGVPNLVISTLGGLANAPLQNKLKRVVQSGLLRAAKTIGAWVITNGLDIGVTRHIGDALGDEVHVRGSNIVALGIAPWGYVQHRETLLGLDHTCAYYSQGWKPGRQEAPLHSHHNYFLLADNGTTGKFGGELCLRRRLEQYLAQQPIDMRRYGGSKSRVPIVGVLLEGGAQTFRTVFELVTGRNPVPVVVCDGSGRAADLLAFMHRYANEDGDLPGPLKEQMIVTIGRTFQLRRANSEGLYSELRLCMKRRRLISVFRMGESDSDEIDITILTALLQVSSQKLTPAEQLSLTMAWDRPDIARTKVFTSFSHWSTTTLENAMADALLNDRLDFVRLLLAKGLDIQRFLTVGRLEDLYIAASDANNQSFHKLFAKVMGPRQRITLRAIGQLIEDLIGGGYQHTYCDKNGSGQLPSTEQDIAMTQAHLYSSDPHLATTASQEEKAAHPCPNKSATYANLEHAVAAVAGFQMALTNWHPTGSSAHTNPLAPTETRLSTAKTEMNVTRNSGVLRPNRSYRFRYPYTELLQWALLTRRYEMARFMVLAGEESIAKALFSVKLIRSIRHASVDDDSEADLAQQFRDQESAFERLAVELQDHCYRHDPEQAKRLLTYELHAFSDNTCLSLAYMCDSKEFIGHACTQSILNDLWYGGLRQGRMVGAKVALILIGLAFPPIYPLIIYCFSTRSKFIEFKTKEELAQQPQTLQEHLDDLESSSSSTSSSSSSSTSSRSRSSSSSGRSGHSSRNTSRRSSQCANQSVPAPNGDGASVSPGLTHSKWRSKAVAGGLGDRPNSPIQLNSVAVNAASRGSIHSTMFSVPEANEPSRKGHHRRRKTTGSKGTRFRGSRSHRSSLSMTEDPVSEIGNQAAPSTDNITTLPETPSTKRRKRHSLFSRSRATSIAQPTPPSDSLVPSVSELVPSVAKVKSSSQTRSEIPPLCGTSATPVPNSTLSVDSTTREAGLSSVMRSSMPARRSFLVPPNQNLGVPDGPVHGRSKYHRFSVHASPALPNSLTSHVAQTGKYSGPLRSNLASLLPSNHYASVAVTNRPTVKRRVNDPLCSGDAIVGEQNPNYSPMVHGKWDVHMGHKLNNFPPGLHPNSSRPSLLPVHEFPDFLDPHDLPHLNYPSNSGHSRPLSWRKRVYEFFSAPVTRFYLHVILYLVFLILYIGLCIHTLPPTEWSWLELYVYLHIVTYLLDKFREVTLVRGTNYFQKMRVHLGAFWNVYDTFMCTLSVIGIMIRYMGMVDSSFYMWGKNLLIVCCSIWQMRFIELMQIWRFSGPYIYMLLKMIRVLVPLLALLFVPLIAFGTLREGIMYPNRSEIGIEGIKGIMLKPYFMLYGEVYAGEIDPVDWPEDSKSAPLFEVVPIATVIYLLYSIILFISVVIATFNDILAHVRQQSELVYNFLRYAVIIEYESRPLLPPPFIIISWAHLFARYLYRLRKKRRASERDSSGSKGEPDKRSPRSSTATRQDRKPDESKEWEEKAQQSSFNKSHETSVGLKLFLEPAEVEKLHDFEEECVDDYWRQVRKNEHLEAERREDVINKKLDHLQFRIGEIHMHQNQLRGMVHLMEDHMRSLDDNHALSRPHVSTQMAGPSDVECSLHTPSSPQPMQKDLVFAQTLLWLLSNQSNQPATGTDVTSAQPGPNMAEIQKYLAESLQMRINQLKQNAATMAPFGTNRMQQSTRNFVRERSPSPSGRTGRQHRSGRTDHRTNLSGSSWRADGPGLDRRPAHLGRSLHASYRGQDYAYREYTTICDEIDLSCLSFSDSSTTTPTGSRTDISAVGMSPVDGSATARPLKTSAFIVPSIQVSEDRNPVIPSPIPESDDMCLSAAQATAPVAFSDSSASTALAAVEEMAEGNASTVIPTLSVRSQLPSVVSYTPNQSLGLANGINQTGRLRAVSYTEEHPNLAHRVDDDQPSSFSAPEQSYVPHFLYDSNPQTGSASHLLGSFLNLSTGEKITGKTSLQISPESTLNPADWKPQKAVRRLTSARGLESTFASHSEPLWIPGSGESGDPVISADDLVDVRQAGLRQAEHAERAELRGVLIRRLRKLSTASSSLRTTPQVAQSTQPIRHPHLQLSSPCGSIDQSETITEVAHSAVASPVPSEDPVAENHLDEWQDAVDEKLQYNDAQIPVDYPPASCSSSVYETREPRRYHRCHPNLRHTNDVDAFSPADVGDFLSHNAREEDPVDPDLDLDLYSLTTHTSSVRWSSDSPLRPPSADGCSAPAPDVDLEATELMIEGNTNDAHETVLMELSSAHDLLPIHPAPPPFTLPSLAPPSSPPPSAPQI</sequence>
<gene>
    <name evidence="12" type="ORF">FBUS_03583</name>
</gene>
<feature type="region of interest" description="Disordered" evidence="8">
    <location>
        <begin position="1826"/>
        <end position="1876"/>
    </location>
</feature>
<dbReference type="GO" id="GO:0030001">
    <property type="term" value="P:metal ion transport"/>
    <property type="evidence" value="ECO:0007669"/>
    <property type="project" value="TreeGrafter"/>
</dbReference>
<protein>
    <submittedName>
        <fullName evidence="12">Transient receptor potential cation channel subfamily M member</fullName>
    </submittedName>
</protein>
<dbReference type="InterPro" id="IPR057366">
    <property type="entry name" value="TRPM-like"/>
</dbReference>
<dbReference type="Proteomes" id="UP000728185">
    <property type="component" value="Unassembled WGS sequence"/>
</dbReference>
<feature type="region of interest" description="Disordered" evidence="8">
    <location>
        <begin position="2352"/>
        <end position="2371"/>
    </location>
</feature>
<dbReference type="GO" id="GO:0005886">
    <property type="term" value="C:plasma membrane"/>
    <property type="evidence" value="ECO:0007669"/>
    <property type="project" value="TreeGrafter"/>
</dbReference>
<dbReference type="PANTHER" id="PTHR13800">
    <property type="entry name" value="TRANSIENT RECEPTOR POTENTIAL CATION CHANNEL, SUBFAMILY M, MEMBER 6"/>
    <property type="match status" value="1"/>
</dbReference>
<keyword evidence="4 9" id="KW-1133">Transmembrane helix</keyword>
<dbReference type="OrthoDB" id="301415at2759"/>
<feature type="domain" description="TRPM-like" evidence="11">
    <location>
        <begin position="647"/>
        <end position="788"/>
    </location>
</feature>
<organism evidence="12 13">
    <name type="scientific">Fasciolopsis buskii</name>
    <dbReference type="NCBI Taxonomy" id="27845"/>
    <lineage>
        <taxon>Eukaryota</taxon>
        <taxon>Metazoa</taxon>
        <taxon>Spiralia</taxon>
        <taxon>Lophotrochozoa</taxon>
        <taxon>Platyhelminthes</taxon>
        <taxon>Trematoda</taxon>
        <taxon>Digenea</taxon>
        <taxon>Plagiorchiida</taxon>
        <taxon>Echinostomata</taxon>
        <taxon>Echinostomatoidea</taxon>
        <taxon>Fasciolidae</taxon>
        <taxon>Fasciolopsis</taxon>
    </lineage>
</organism>
<feature type="transmembrane region" description="Helical" evidence="9">
    <location>
        <begin position="1564"/>
        <end position="1583"/>
    </location>
</feature>
<keyword evidence="7" id="KW-0407">Ion channel</keyword>
<keyword evidence="12" id="KW-0675">Receptor</keyword>
<feature type="compositionally biased region" description="Polar residues" evidence="8">
    <location>
        <begin position="1041"/>
        <end position="1051"/>
    </location>
</feature>
<feature type="transmembrane region" description="Helical" evidence="9">
    <location>
        <begin position="1509"/>
        <end position="1533"/>
    </location>
</feature>
<feature type="compositionally biased region" description="Polar residues" evidence="8">
    <location>
        <begin position="1089"/>
        <end position="1101"/>
    </location>
</feature>
<feature type="domain" description="TRPM-like" evidence="11">
    <location>
        <begin position="459"/>
        <end position="574"/>
    </location>
</feature>
<dbReference type="Pfam" id="PF25508">
    <property type="entry name" value="TRPM2"/>
    <property type="match status" value="2"/>
</dbReference>
<evidence type="ECO:0000256" key="3">
    <source>
        <dbReference type="ARBA" id="ARBA00022692"/>
    </source>
</evidence>
<evidence type="ECO:0000259" key="10">
    <source>
        <dbReference type="Pfam" id="PF18139"/>
    </source>
</evidence>
<evidence type="ECO:0000256" key="4">
    <source>
        <dbReference type="ARBA" id="ARBA00022989"/>
    </source>
</evidence>
<dbReference type="InterPro" id="IPR041491">
    <property type="entry name" value="TRPM_SLOG"/>
</dbReference>
<feature type="transmembrane region" description="Helical" evidence="9">
    <location>
        <begin position="1435"/>
        <end position="1455"/>
    </location>
</feature>
<feature type="region of interest" description="Disordered" evidence="8">
    <location>
        <begin position="1592"/>
        <end position="1638"/>
    </location>
</feature>
<dbReference type="EMBL" id="LUCM01001613">
    <property type="protein sequence ID" value="KAA0198602.1"/>
    <property type="molecule type" value="Genomic_DNA"/>
</dbReference>
<reference evidence="12" key="1">
    <citation type="submission" date="2019-05" db="EMBL/GenBank/DDBJ databases">
        <title>Annotation for the trematode Fasciolopsis buski.</title>
        <authorList>
            <person name="Choi Y.-J."/>
        </authorList>
    </citation>
    <scope>NUCLEOTIDE SEQUENCE</scope>
    <source>
        <strain evidence="12">HT</strain>
        <tissue evidence="12">Whole worm</tissue>
    </source>
</reference>
<keyword evidence="5" id="KW-0406">Ion transport</keyword>
<feature type="transmembrane region" description="Helical" evidence="9">
    <location>
        <begin position="1366"/>
        <end position="1389"/>
    </location>
</feature>
<comment type="subcellular location">
    <subcellularLocation>
        <location evidence="1">Membrane</location>
        <topology evidence="1">Multi-pass membrane protein</topology>
    </subcellularLocation>
</comment>
<evidence type="ECO:0000256" key="7">
    <source>
        <dbReference type="ARBA" id="ARBA00023303"/>
    </source>
</evidence>
<evidence type="ECO:0000313" key="13">
    <source>
        <dbReference type="Proteomes" id="UP000728185"/>
    </source>
</evidence>
<keyword evidence="2" id="KW-0813">Transport</keyword>
<proteinExistence type="predicted"/>
<dbReference type="InterPro" id="IPR050927">
    <property type="entry name" value="TRPM"/>
</dbReference>
<dbReference type="GO" id="GO:0005261">
    <property type="term" value="F:monoatomic cation channel activity"/>
    <property type="evidence" value="ECO:0007669"/>
    <property type="project" value="TreeGrafter"/>
</dbReference>
<feature type="compositionally biased region" description="Basic and acidic residues" evidence="8">
    <location>
        <begin position="1615"/>
        <end position="1630"/>
    </location>
</feature>
<comment type="caution">
    <text evidence="12">The sequence shown here is derived from an EMBL/GenBank/DDBJ whole genome shotgun (WGS) entry which is preliminary data.</text>
</comment>
<keyword evidence="6 9" id="KW-0472">Membrane</keyword>
<evidence type="ECO:0000256" key="5">
    <source>
        <dbReference type="ARBA" id="ARBA00023065"/>
    </source>
</evidence>
<feature type="transmembrane region" description="Helical" evidence="9">
    <location>
        <begin position="813"/>
        <end position="833"/>
    </location>
</feature>
<name>A0A8E0VNG7_9TREM</name>
<accession>A0A8E0VNG7</accession>
<evidence type="ECO:0000259" key="11">
    <source>
        <dbReference type="Pfam" id="PF25508"/>
    </source>
</evidence>
<keyword evidence="13" id="KW-1185">Reference proteome</keyword>
<feature type="compositionally biased region" description="Low complexity" evidence="8">
    <location>
        <begin position="864"/>
        <end position="902"/>
    </location>
</feature>
<evidence type="ECO:0000256" key="9">
    <source>
        <dbReference type="SAM" id="Phobius"/>
    </source>
</evidence>
<feature type="transmembrane region" description="Helical" evidence="9">
    <location>
        <begin position="1327"/>
        <end position="1345"/>
    </location>
</feature>
<feature type="region of interest" description="Disordered" evidence="8">
    <location>
        <begin position="2411"/>
        <end position="2434"/>
    </location>
</feature>
<evidence type="ECO:0000256" key="2">
    <source>
        <dbReference type="ARBA" id="ARBA00022448"/>
    </source>
</evidence>
<evidence type="ECO:0000313" key="12">
    <source>
        <dbReference type="EMBL" id="KAA0198602.1"/>
    </source>
</evidence>
<feature type="region of interest" description="Disordered" evidence="8">
    <location>
        <begin position="1732"/>
        <end position="1752"/>
    </location>
</feature>
<keyword evidence="3 9" id="KW-0812">Transmembrane</keyword>
<feature type="domain" description="TRPM SLOG" evidence="10">
    <location>
        <begin position="131"/>
        <end position="401"/>
    </location>
</feature>
<dbReference type="Pfam" id="PF18139">
    <property type="entry name" value="LSDAT_euk"/>
    <property type="match status" value="1"/>
</dbReference>
<dbReference type="PANTHER" id="PTHR13800:SF1">
    <property type="entry name" value="TRANSIENT RECEPTOR POTENTIAL CATION CHANNEL TRPM"/>
    <property type="match status" value="1"/>
</dbReference>
<evidence type="ECO:0000256" key="6">
    <source>
        <dbReference type="ARBA" id="ARBA00023136"/>
    </source>
</evidence>
<feature type="compositionally biased region" description="Polar residues" evidence="8">
    <location>
        <begin position="1012"/>
        <end position="1030"/>
    </location>
</feature>
<feature type="region of interest" description="Disordered" evidence="8">
    <location>
        <begin position="1076"/>
        <end position="1101"/>
    </location>
</feature>
<feature type="compositionally biased region" description="Basic residues" evidence="8">
    <location>
        <begin position="976"/>
        <end position="999"/>
    </location>
</feature>
<evidence type="ECO:0000256" key="1">
    <source>
        <dbReference type="ARBA" id="ARBA00004141"/>
    </source>
</evidence>
<evidence type="ECO:0000256" key="8">
    <source>
        <dbReference type="SAM" id="MobiDB-lite"/>
    </source>
</evidence>
<feature type="compositionally biased region" description="Basic and acidic residues" evidence="8">
    <location>
        <begin position="1592"/>
        <end position="1607"/>
    </location>
</feature>
<feature type="region of interest" description="Disordered" evidence="8">
    <location>
        <begin position="962"/>
        <end position="1062"/>
    </location>
</feature>